<feature type="region of interest" description="Disordered" evidence="2">
    <location>
        <begin position="1"/>
        <end position="27"/>
    </location>
</feature>
<dbReference type="GeneID" id="106066695"/>
<evidence type="ECO:0000313" key="7">
    <source>
        <dbReference type="RefSeq" id="XP_055869020.1"/>
    </source>
</evidence>
<dbReference type="OMA" id="CKMDLWS"/>
<feature type="compositionally biased region" description="Basic residues" evidence="2">
    <location>
        <begin position="1"/>
        <end position="20"/>
    </location>
</feature>
<dbReference type="Gene3D" id="3.80.10.10">
    <property type="entry name" value="Ribonuclease Inhibitor"/>
    <property type="match status" value="1"/>
</dbReference>
<sequence length="429" mass="47783">MPKGKKKTKGKGKGKGKSKAKKDVLGADGDSKKLLKTYERNCSMANSQMCPGIKQLLKAAAEENKVITKFILESVQVVKENDLPVLLDPFLSALRQERYKHVKDLHIWDYLMSYEDMAYLALLLEKSIFPIRLLELLDCLIDCQTIPRLARSLIFCEQMTILVLDYNEFGDEGCKLLCAGLASNITLLSLSLSYCNLGVKSGTYLGHTVSNTAISELYLDGNELQTEGAIELIKLLVDQAELEAYQREEEAKRLEEEKIEQANLERIKRYESGTEASVGSETEVTSQTEKGKKKKKKGKGKRKKKKRAPKGPPPVGPWLNKLHLADNGIDGYGDSGQLAPIICMRLFKKLLMNSKCFVELDLEDNSIGELGGREILEGLTARKEAKLGACKVRTIHKMTADTFNAIVKLGSGLKKKGKRKGKKGKKKKK</sequence>
<feature type="region of interest" description="Disordered" evidence="2">
    <location>
        <begin position="275"/>
        <end position="319"/>
    </location>
</feature>
<dbReference type="OrthoDB" id="120976at2759"/>
<keyword evidence="3" id="KW-1185">Reference proteome</keyword>
<dbReference type="AlphaFoldDB" id="A0A9W2Z266"/>
<accession>A0A9W2Z266</accession>
<dbReference type="PANTHER" id="PTHR24114">
    <property type="entry name" value="LEUCINE RICH REPEAT FAMILY PROTEIN"/>
    <property type="match status" value="1"/>
</dbReference>
<evidence type="ECO:0000313" key="4">
    <source>
        <dbReference type="RefSeq" id="XP_055869017.1"/>
    </source>
</evidence>
<name>A0A9W2Z266_BIOGL</name>
<dbReference type="Pfam" id="PF13516">
    <property type="entry name" value="LRR_6"/>
    <property type="match status" value="2"/>
</dbReference>
<dbReference type="RefSeq" id="XP_055869017.1">
    <property type="nucleotide sequence ID" value="XM_056013042.1"/>
</dbReference>
<feature type="compositionally biased region" description="Polar residues" evidence="2">
    <location>
        <begin position="275"/>
        <end position="288"/>
    </location>
</feature>
<dbReference type="InterPro" id="IPR032675">
    <property type="entry name" value="LRR_dom_sf"/>
</dbReference>
<dbReference type="RefSeq" id="XP_055869018.1">
    <property type="nucleotide sequence ID" value="XM_056013043.1"/>
</dbReference>
<dbReference type="InterPro" id="IPR001611">
    <property type="entry name" value="Leu-rich_rpt"/>
</dbReference>
<dbReference type="RefSeq" id="XP_055869020.1">
    <property type="nucleotide sequence ID" value="XM_056013045.1"/>
</dbReference>
<organism evidence="3 4">
    <name type="scientific">Biomphalaria glabrata</name>
    <name type="common">Bloodfluke planorb</name>
    <name type="synonym">Freshwater snail</name>
    <dbReference type="NCBI Taxonomy" id="6526"/>
    <lineage>
        <taxon>Eukaryota</taxon>
        <taxon>Metazoa</taxon>
        <taxon>Spiralia</taxon>
        <taxon>Lophotrochozoa</taxon>
        <taxon>Mollusca</taxon>
        <taxon>Gastropoda</taxon>
        <taxon>Heterobranchia</taxon>
        <taxon>Euthyneura</taxon>
        <taxon>Panpulmonata</taxon>
        <taxon>Hygrophila</taxon>
        <taxon>Lymnaeoidea</taxon>
        <taxon>Planorbidae</taxon>
        <taxon>Biomphalaria</taxon>
    </lineage>
</organism>
<evidence type="ECO:0000256" key="1">
    <source>
        <dbReference type="SAM" id="Coils"/>
    </source>
</evidence>
<dbReference type="RefSeq" id="XP_055869019.1">
    <property type="nucleotide sequence ID" value="XM_056013044.1"/>
</dbReference>
<evidence type="ECO:0000313" key="3">
    <source>
        <dbReference type="Proteomes" id="UP001165740"/>
    </source>
</evidence>
<keyword evidence="1" id="KW-0175">Coiled coil</keyword>
<evidence type="ECO:0000256" key="2">
    <source>
        <dbReference type="SAM" id="MobiDB-lite"/>
    </source>
</evidence>
<dbReference type="InterPro" id="IPR052394">
    <property type="entry name" value="LRR-containing"/>
</dbReference>
<feature type="compositionally biased region" description="Basic residues" evidence="2">
    <location>
        <begin position="291"/>
        <end position="309"/>
    </location>
</feature>
<proteinExistence type="predicted"/>
<feature type="coiled-coil region" evidence="1">
    <location>
        <begin position="237"/>
        <end position="267"/>
    </location>
</feature>
<dbReference type="SUPFAM" id="SSF52047">
    <property type="entry name" value="RNI-like"/>
    <property type="match status" value="1"/>
</dbReference>
<dbReference type="PANTHER" id="PTHR24114:SF2">
    <property type="entry name" value="F-BOX DOMAIN-CONTAINING PROTEIN-RELATED"/>
    <property type="match status" value="1"/>
</dbReference>
<gene>
    <name evidence="4 5 6 7" type="primary">LOC106066695</name>
</gene>
<reference evidence="4 5" key="1">
    <citation type="submission" date="2025-04" db="UniProtKB">
        <authorList>
            <consortium name="RefSeq"/>
        </authorList>
    </citation>
    <scope>IDENTIFICATION</scope>
</reference>
<protein>
    <submittedName>
        <fullName evidence="4 5">Uncharacterized protein LOC106066695</fullName>
    </submittedName>
</protein>
<dbReference type="Proteomes" id="UP001165740">
    <property type="component" value="Chromosome 15"/>
</dbReference>
<evidence type="ECO:0000313" key="5">
    <source>
        <dbReference type="RefSeq" id="XP_055869018.1"/>
    </source>
</evidence>
<evidence type="ECO:0000313" key="6">
    <source>
        <dbReference type="RefSeq" id="XP_055869019.1"/>
    </source>
</evidence>
<dbReference type="SMART" id="SM00368">
    <property type="entry name" value="LRR_RI"/>
    <property type="match status" value="3"/>
</dbReference>